<dbReference type="SUPFAM" id="SSF52540">
    <property type="entry name" value="P-loop containing nucleoside triphosphate hydrolases"/>
    <property type="match status" value="1"/>
</dbReference>
<dbReference type="Gene3D" id="3.40.50.300">
    <property type="entry name" value="P-loop containing nucleotide triphosphate hydrolases"/>
    <property type="match status" value="1"/>
</dbReference>
<evidence type="ECO:0000259" key="1">
    <source>
        <dbReference type="PROSITE" id="PS50943"/>
    </source>
</evidence>
<dbReference type="InterPro" id="IPR027417">
    <property type="entry name" value="P-loop_NTPase"/>
</dbReference>
<accession>A0A1H6FCD9</accession>
<proteinExistence type="predicted"/>
<name>A0A1H6FCD9_9GAMM</name>
<evidence type="ECO:0000313" key="3">
    <source>
        <dbReference type="Proteomes" id="UP000236724"/>
    </source>
</evidence>
<dbReference type="PROSITE" id="PS50943">
    <property type="entry name" value="HTH_CROC1"/>
    <property type="match status" value="1"/>
</dbReference>
<dbReference type="EMBL" id="FMSV02000512">
    <property type="protein sequence ID" value="SEH06989.1"/>
    <property type="molecule type" value="Genomic_DNA"/>
</dbReference>
<evidence type="ECO:0000313" key="2">
    <source>
        <dbReference type="EMBL" id="SEH06989.1"/>
    </source>
</evidence>
<feature type="domain" description="HTH cro/C1-type" evidence="1">
    <location>
        <begin position="22"/>
        <end position="64"/>
    </location>
</feature>
<dbReference type="SMART" id="SM00530">
    <property type="entry name" value="HTH_XRE"/>
    <property type="match status" value="1"/>
</dbReference>
<reference evidence="2 3" key="1">
    <citation type="submission" date="2016-10" db="EMBL/GenBank/DDBJ databases">
        <authorList>
            <person name="de Groot N.N."/>
        </authorList>
    </citation>
    <scope>NUCLEOTIDE SEQUENCE [LARGE SCALE GENOMIC DNA]</scope>
    <source>
        <strain evidence="2">MBHS1</strain>
    </source>
</reference>
<dbReference type="OrthoDB" id="141199at2"/>
<dbReference type="InterPro" id="IPR049945">
    <property type="entry name" value="AAA_22"/>
</dbReference>
<dbReference type="GO" id="GO:0003677">
    <property type="term" value="F:DNA binding"/>
    <property type="evidence" value="ECO:0007669"/>
    <property type="project" value="InterPro"/>
</dbReference>
<gene>
    <name evidence="2" type="ORF">MBHS_02855</name>
</gene>
<protein>
    <submittedName>
        <fullName evidence="2">Helix-turn-helix</fullName>
    </submittedName>
</protein>
<dbReference type="CDD" id="cd00093">
    <property type="entry name" value="HTH_XRE"/>
    <property type="match status" value="1"/>
</dbReference>
<organism evidence="2 3">
    <name type="scientific">Candidatus Venteria ishoeyi</name>
    <dbReference type="NCBI Taxonomy" id="1899563"/>
    <lineage>
        <taxon>Bacteria</taxon>
        <taxon>Pseudomonadati</taxon>
        <taxon>Pseudomonadota</taxon>
        <taxon>Gammaproteobacteria</taxon>
        <taxon>Thiotrichales</taxon>
        <taxon>Thiotrichaceae</taxon>
        <taxon>Venteria</taxon>
    </lineage>
</organism>
<dbReference type="Pfam" id="PF13401">
    <property type="entry name" value="AAA_22"/>
    <property type="match status" value="1"/>
</dbReference>
<dbReference type="SUPFAM" id="SSF47413">
    <property type="entry name" value="lambda repressor-like DNA-binding domains"/>
    <property type="match status" value="1"/>
</dbReference>
<dbReference type="RefSeq" id="WP_103920707.1">
    <property type="nucleotide sequence ID" value="NZ_FMSV02000512.1"/>
</dbReference>
<sequence>MELTLENVLPRLIRKSGLKDIELAQKIGVSKAAISQWKKGAVQHPDYNHMIKLAQALSLDTADTSLLLHSAGYKMVKEPRWSDNHPVVMVYQTVPTTTTSIRRPVDFFGRTRVLEEIFDAWNRPVFEHIAITGGKRSGKTSLLNYLRDIHHATRLRAKQYRDWLSEDLQWVYVDFRYAKTLSLEKLLRHILAELSLPAPDACDLDHFTEIIEDQLTAPAIILMDDIEFGLESEALDQRFWNTMRHLASSPAGKRIGFCITSRQAPAQLEARAAELGKPSPFFNVFERKTLGALSPEEAEEFLTHMGITDEDSIWFIDKLGTWPVVLQECCKIRLNAQKYEEQNWQADCLALKETYAYLFS</sequence>
<dbReference type="AlphaFoldDB" id="A0A1H6FCD9"/>
<dbReference type="InterPro" id="IPR001387">
    <property type="entry name" value="Cro/C1-type_HTH"/>
</dbReference>
<dbReference type="GO" id="GO:0016887">
    <property type="term" value="F:ATP hydrolysis activity"/>
    <property type="evidence" value="ECO:0007669"/>
    <property type="project" value="InterPro"/>
</dbReference>
<dbReference type="InterPro" id="IPR010982">
    <property type="entry name" value="Lambda_DNA-bd_dom_sf"/>
</dbReference>
<dbReference type="Pfam" id="PF01381">
    <property type="entry name" value="HTH_3"/>
    <property type="match status" value="1"/>
</dbReference>
<keyword evidence="3" id="KW-1185">Reference proteome</keyword>
<dbReference type="Gene3D" id="1.10.260.40">
    <property type="entry name" value="lambda repressor-like DNA-binding domains"/>
    <property type="match status" value="1"/>
</dbReference>
<dbReference type="Proteomes" id="UP000236724">
    <property type="component" value="Unassembled WGS sequence"/>
</dbReference>